<dbReference type="Gene3D" id="3.40.50.720">
    <property type="entry name" value="NAD(P)-binding Rossmann-like Domain"/>
    <property type="match status" value="1"/>
</dbReference>
<feature type="region of interest" description="Disordered" evidence="1">
    <location>
        <begin position="90"/>
        <end position="122"/>
    </location>
</feature>
<gene>
    <name evidence="2" type="ORF">CTA1_887</name>
</gene>
<feature type="region of interest" description="Disordered" evidence="1">
    <location>
        <begin position="1"/>
        <end position="20"/>
    </location>
</feature>
<dbReference type="OrthoDB" id="191139at2759"/>
<sequence>MPSSTLPLSRHTTPPVGGIRYDTLKTDADALGSYGRYSQSKLANVLWARHMAREYPQFTVASVHPGICQHQSGRGDDRLPQSAAVITCWASPTGGSPAASRRAPRTSSGASVSKDVETGQYY</sequence>
<feature type="compositionally biased region" description="Polar residues" evidence="1">
    <location>
        <begin position="1"/>
        <end position="12"/>
    </location>
</feature>
<organism evidence="2 3">
    <name type="scientific">Colletotrichum tanaceti</name>
    <dbReference type="NCBI Taxonomy" id="1306861"/>
    <lineage>
        <taxon>Eukaryota</taxon>
        <taxon>Fungi</taxon>
        <taxon>Dikarya</taxon>
        <taxon>Ascomycota</taxon>
        <taxon>Pezizomycotina</taxon>
        <taxon>Sordariomycetes</taxon>
        <taxon>Hypocreomycetidae</taxon>
        <taxon>Glomerellales</taxon>
        <taxon>Glomerellaceae</taxon>
        <taxon>Colletotrichum</taxon>
        <taxon>Colletotrichum destructivum species complex</taxon>
    </lineage>
</organism>
<evidence type="ECO:0000313" key="3">
    <source>
        <dbReference type="Proteomes" id="UP000310108"/>
    </source>
</evidence>
<evidence type="ECO:0000313" key="2">
    <source>
        <dbReference type="EMBL" id="TKW59105.1"/>
    </source>
</evidence>
<dbReference type="InterPro" id="IPR036291">
    <property type="entry name" value="NAD(P)-bd_dom_sf"/>
</dbReference>
<protein>
    <recommendedName>
        <fullName evidence="4">Short-chain dehydrogenase TIC 32, chloroplastic</fullName>
    </recommendedName>
</protein>
<dbReference type="Proteomes" id="UP000310108">
    <property type="component" value="Unassembled WGS sequence"/>
</dbReference>
<evidence type="ECO:0000256" key="1">
    <source>
        <dbReference type="SAM" id="MobiDB-lite"/>
    </source>
</evidence>
<proteinExistence type="predicted"/>
<name>A0A4U6XT34_9PEZI</name>
<accession>A0A4U6XT34</accession>
<dbReference type="EMBL" id="PJEX01000013">
    <property type="protein sequence ID" value="TKW59105.1"/>
    <property type="molecule type" value="Genomic_DNA"/>
</dbReference>
<dbReference type="AlphaFoldDB" id="A0A4U6XT34"/>
<keyword evidence="3" id="KW-1185">Reference proteome</keyword>
<comment type="caution">
    <text evidence="2">The sequence shown here is derived from an EMBL/GenBank/DDBJ whole genome shotgun (WGS) entry which is preliminary data.</text>
</comment>
<evidence type="ECO:0008006" key="4">
    <source>
        <dbReference type="Google" id="ProtNLM"/>
    </source>
</evidence>
<reference evidence="2 3" key="1">
    <citation type="journal article" date="2019" name="PLoS ONE">
        <title>Comparative genome analysis indicates high evolutionary potential of pathogenicity genes in Colletotrichum tanaceti.</title>
        <authorList>
            <person name="Lelwala R.V."/>
            <person name="Korhonen P.K."/>
            <person name="Young N.D."/>
            <person name="Scott J.B."/>
            <person name="Ades P.A."/>
            <person name="Gasser R.B."/>
            <person name="Taylor P.W.J."/>
        </authorList>
    </citation>
    <scope>NUCLEOTIDE SEQUENCE [LARGE SCALE GENOMIC DNA]</scope>
    <source>
        <strain evidence="2">BRIP57314</strain>
    </source>
</reference>
<dbReference type="SUPFAM" id="SSF51735">
    <property type="entry name" value="NAD(P)-binding Rossmann-fold domains"/>
    <property type="match status" value="1"/>
</dbReference>
<dbReference type="STRING" id="1306861.A0A4U6XT34"/>